<dbReference type="InterPro" id="IPR008331">
    <property type="entry name" value="Ferritin_DPS_dom"/>
</dbReference>
<evidence type="ECO:0000313" key="4">
    <source>
        <dbReference type="EMBL" id="QDU85593.1"/>
    </source>
</evidence>
<proteinExistence type="inferred from homology"/>
<keyword evidence="4" id="KW-0560">Oxidoreductase</keyword>
<keyword evidence="5" id="KW-1185">Reference proteome</keyword>
<sequence>MNQIHTALIALQADYTVLYQKVRHYHWNVRGPQFFQLHAQFEQMYLATALKVDELAERLLAVGAAPLRTYGDVLKHARLKEDSSLPSAHEMVKNLHDDLLALNVNLRALVVEAEKADDPATLNLAEGYGDAQEKEVWMLGAFLES</sequence>
<dbReference type="EMBL" id="CP036290">
    <property type="protein sequence ID" value="QDU85593.1"/>
    <property type="molecule type" value="Genomic_DNA"/>
</dbReference>
<dbReference type="Gene3D" id="1.20.1260.10">
    <property type="match status" value="1"/>
</dbReference>
<evidence type="ECO:0000256" key="1">
    <source>
        <dbReference type="ARBA" id="ARBA00009497"/>
    </source>
</evidence>
<dbReference type="AlphaFoldDB" id="A0A518D281"/>
<dbReference type="InterPro" id="IPR002177">
    <property type="entry name" value="DPS_DNA-bd"/>
</dbReference>
<dbReference type="PANTHER" id="PTHR42932">
    <property type="entry name" value="GENERAL STRESS PROTEIN 20U"/>
    <property type="match status" value="1"/>
</dbReference>
<dbReference type="PROSITE" id="PS00818">
    <property type="entry name" value="DPS_1"/>
    <property type="match status" value="1"/>
</dbReference>
<dbReference type="SUPFAM" id="SSF47240">
    <property type="entry name" value="Ferritin-like"/>
    <property type="match status" value="1"/>
</dbReference>
<dbReference type="PIRSF" id="PIRSF005900">
    <property type="entry name" value="Dps"/>
    <property type="match status" value="1"/>
</dbReference>
<reference evidence="4 5" key="1">
    <citation type="submission" date="2019-02" db="EMBL/GenBank/DDBJ databases">
        <title>Deep-cultivation of Planctomycetes and their phenomic and genomic characterization uncovers novel biology.</title>
        <authorList>
            <person name="Wiegand S."/>
            <person name="Jogler M."/>
            <person name="Boedeker C."/>
            <person name="Pinto D."/>
            <person name="Vollmers J."/>
            <person name="Rivas-Marin E."/>
            <person name="Kohn T."/>
            <person name="Peeters S.H."/>
            <person name="Heuer A."/>
            <person name="Rast P."/>
            <person name="Oberbeckmann S."/>
            <person name="Bunk B."/>
            <person name="Jeske O."/>
            <person name="Meyerdierks A."/>
            <person name="Storesund J.E."/>
            <person name="Kallscheuer N."/>
            <person name="Luecker S."/>
            <person name="Lage O.M."/>
            <person name="Pohl T."/>
            <person name="Merkel B.J."/>
            <person name="Hornburger P."/>
            <person name="Mueller R.-W."/>
            <person name="Bruemmer F."/>
            <person name="Labrenz M."/>
            <person name="Spormann A.M."/>
            <person name="Op den Camp H."/>
            <person name="Overmann J."/>
            <person name="Amann R."/>
            <person name="Jetten M.S.M."/>
            <person name="Mascher T."/>
            <person name="Medema M.H."/>
            <person name="Devos D.P."/>
            <person name="Kaster A.-K."/>
            <person name="Ovreas L."/>
            <person name="Rohde M."/>
            <person name="Galperin M.Y."/>
            <person name="Jogler C."/>
        </authorList>
    </citation>
    <scope>NUCLEOTIDE SEQUENCE [LARGE SCALE GENOMIC DNA]</scope>
    <source>
        <strain evidence="4 5">Pla163</strain>
    </source>
</reference>
<evidence type="ECO:0000256" key="2">
    <source>
        <dbReference type="RuleBase" id="RU003875"/>
    </source>
</evidence>
<accession>A0A518D281</accession>
<protein>
    <submittedName>
        <fullName evidence="4">DNA protection during starvation protein</fullName>
        <ecNumber evidence="4">1.16.-.-</ecNumber>
    </submittedName>
</protein>
<dbReference type="PANTHER" id="PTHR42932:SF1">
    <property type="entry name" value="GENERAL STRESS PROTEIN 20U"/>
    <property type="match status" value="1"/>
</dbReference>
<dbReference type="EC" id="1.16.-.-" evidence="4"/>
<feature type="domain" description="Ferritin/DPS" evidence="3">
    <location>
        <begin position="8"/>
        <end position="144"/>
    </location>
</feature>
<dbReference type="OrthoDB" id="9797023at2"/>
<dbReference type="PRINTS" id="PR01346">
    <property type="entry name" value="HELNAPAPROT"/>
</dbReference>
<name>A0A518D281_9BACT</name>
<dbReference type="GO" id="GO:0008199">
    <property type="term" value="F:ferric iron binding"/>
    <property type="evidence" value="ECO:0007669"/>
    <property type="project" value="InterPro"/>
</dbReference>
<dbReference type="InterPro" id="IPR012347">
    <property type="entry name" value="Ferritin-like"/>
</dbReference>
<evidence type="ECO:0000313" key="5">
    <source>
        <dbReference type="Proteomes" id="UP000319342"/>
    </source>
</evidence>
<comment type="similarity">
    <text evidence="1 2">Belongs to the Dps family.</text>
</comment>
<dbReference type="CDD" id="cd01043">
    <property type="entry name" value="DPS"/>
    <property type="match status" value="1"/>
</dbReference>
<dbReference type="InterPro" id="IPR023188">
    <property type="entry name" value="DPS_DNA-bd_CS"/>
</dbReference>
<dbReference type="InterPro" id="IPR009078">
    <property type="entry name" value="Ferritin-like_SF"/>
</dbReference>
<dbReference type="RefSeq" id="WP_145189234.1">
    <property type="nucleotide sequence ID" value="NZ_CP036290.1"/>
</dbReference>
<dbReference type="Proteomes" id="UP000319342">
    <property type="component" value="Chromosome"/>
</dbReference>
<gene>
    <name evidence="4" type="primary">dps</name>
    <name evidence="4" type="ORF">Pla163_27250</name>
</gene>
<dbReference type="Pfam" id="PF00210">
    <property type="entry name" value="Ferritin"/>
    <property type="match status" value="1"/>
</dbReference>
<dbReference type="GO" id="GO:0016722">
    <property type="term" value="F:oxidoreductase activity, acting on metal ions"/>
    <property type="evidence" value="ECO:0007669"/>
    <property type="project" value="InterPro"/>
</dbReference>
<organism evidence="4 5">
    <name type="scientific">Rohdeia mirabilis</name>
    <dbReference type="NCBI Taxonomy" id="2528008"/>
    <lineage>
        <taxon>Bacteria</taxon>
        <taxon>Pseudomonadati</taxon>
        <taxon>Planctomycetota</taxon>
        <taxon>Planctomycetia</taxon>
        <taxon>Planctomycetia incertae sedis</taxon>
        <taxon>Rohdeia</taxon>
    </lineage>
</organism>
<evidence type="ECO:0000259" key="3">
    <source>
        <dbReference type="Pfam" id="PF00210"/>
    </source>
</evidence>